<protein>
    <recommendedName>
        <fullName evidence="2">Fungal lipase-type domain-containing protein</fullName>
    </recommendedName>
</protein>
<dbReference type="InterPro" id="IPR002921">
    <property type="entry name" value="Fungal_lipase-type"/>
</dbReference>
<sequence>MPIAAVTAMPVMNVLDPLRGVLGFTAATVLIPLVLAPMRFRSAQRAEDMAEEAKSLAKISKVMYEQEEADREAKASACGWKLLLSNPKYALFACADSGKKLLVAFQGTAARAGLAHDAMILFNLNEFMPLVEEVIDEVKTVVKQTPHSDIIVTGHSLGGALAVQLAKSLTQEGSFRRVSGHVFNPGSSWDFDKYLTEERLEGITAHHVLGDILSAGWSKSKMVCYKAKHPNPHALANFIGFM</sequence>
<dbReference type="PANTHER" id="PTHR31479">
    <property type="entry name" value="ALPHA/BETA-HYDROLASES SUPERFAMILY PROTEIN"/>
    <property type="match status" value="1"/>
</dbReference>
<dbReference type="Proteomes" id="UP001642484">
    <property type="component" value="Unassembled WGS sequence"/>
</dbReference>
<dbReference type="Pfam" id="PF01764">
    <property type="entry name" value="Lipase_3"/>
    <property type="match status" value="1"/>
</dbReference>
<keyword evidence="4" id="KW-1185">Reference proteome</keyword>
<evidence type="ECO:0000313" key="3">
    <source>
        <dbReference type="EMBL" id="CAK9077287.1"/>
    </source>
</evidence>
<dbReference type="SUPFAM" id="SSF53474">
    <property type="entry name" value="alpha/beta-Hydrolases"/>
    <property type="match status" value="1"/>
</dbReference>
<gene>
    <name evidence="3" type="ORF">CCMP2556_LOCUS38106</name>
</gene>
<dbReference type="InterPro" id="IPR029058">
    <property type="entry name" value="AB_hydrolase_fold"/>
</dbReference>
<reference evidence="3 4" key="1">
    <citation type="submission" date="2024-02" db="EMBL/GenBank/DDBJ databases">
        <authorList>
            <person name="Chen Y."/>
            <person name="Shah S."/>
            <person name="Dougan E. K."/>
            <person name="Thang M."/>
            <person name="Chan C."/>
        </authorList>
    </citation>
    <scope>NUCLEOTIDE SEQUENCE [LARGE SCALE GENOMIC DNA]</scope>
</reference>
<proteinExistence type="predicted"/>
<dbReference type="Gene3D" id="3.40.50.1820">
    <property type="entry name" value="alpha/beta hydrolase"/>
    <property type="match status" value="1"/>
</dbReference>
<keyword evidence="1" id="KW-1133">Transmembrane helix</keyword>
<dbReference type="PANTHER" id="PTHR31479:SF2">
    <property type="entry name" value="ALPHA_BETA-HYDROLASES SUPERFAMILY PROTEIN"/>
    <property type="match status" value="1"/>
</dbReference>
<feature type="domain" description="Fungal lipase-type" evidence="2">
    <location>
        <begin position="129"/>
        <end position="183"/>
    </location>
</feature>
<name>A0ABP0PP23_9DINO</name>
<comment type="caution">
    <text evidence="3">The sequence shown here is derived from an EMBL/GenBank/DDBJ whole genome shotgun (WGS) entry which is preliminary data.</text>
</comment>
<dbReference type="EMBL" id="CAXAMN010023373">
    <property type="protein sequence ID" value="CAK9077287.1"/>
    <property type="molecule type" value="Genomic_DNA"/>
</dbReference>
<evidence type="ECO:0000256" key="1">
    <source>
        <dbReference type="SAM" id="Phobius"/>
    </source>
</evidence>
<feature type="transmembrane region" description="Helical" evidence="1">
    <location>
        <begin position="20"/>
        <end position="40"/>
    </location>
</feature>
<organism evidence="3 4">
    <name type="scientific">Durusdinium trenchii</name>
    <dbReference type="NCBI Taxonomy" id="1381693"/>
    <lineage>
        <taxon>Eukaryota</taxon>
        <taxon>Sar</taxon>
        <taxon>Alveolata</taxon>
        <taxon>Dinophyceae</taxon>
        <taxon>Suessiales</taxon>
        <taxon>Symbiodiniaceae</taxon>
        <taxon>Durusdinium</taxon>
    </lineage>
</organism>
<evidence type="ECO:0000313" key="4">
    <source>
        <dbReference type="Proteomes" id="UP001642484"/>
    </source>
</evidence>
<accession>A0ABP0PP23</accession>
<keyword evidence="1" id="KW-0472">Membrane</keyword>
<evidence type="ECO:0000259" key="2">
    <source>
        <dbReference type="Pfam" id="PF01764"/>
    </source>
</evidence>
<keyword evidence="1" id="KW-0812">Transmembrane</keyword>